<evidence type="ECO:0000256" key="2">
    <source>
        <dbReference type="ARBA" id="ARBA00023027"/>
    </source>
</evidence>
<dbReference type="SUPFAM" id="SSF51395">
    <property type="entry name" value="FMN-linked oxidoreductases"/>
    <property type="match status" value="1"/>
</dbReference>
<dbReference type="InterPro" id="IPR013785">
    <property type="entry name" value="Aldolase_TIM"/>
</dbReference>
<organism evidence="5 6">
    <name type="scientific">Chrysochromulina tobinii</name>
    <dbReference type="NCBI Taxonomy" id="1460289"/>
    <lineage>
        <taxon>Eukaryota</taxon>
        <taxon>Haptista</taxon>
        <taxon>Haptophyta</taxon>
        <taxon>Prymnesiophyceae</taxon>
        <taxon>Prymnesiales</taxon>
        <taxon>Chrysochromulinaceae</taxon>
        <taxon>Chrysochromulina</taxon>
    </lineage>
</organism>
<dbReference type="InterPro" id="IPR035587">
    <property type="entry name" value="DUS-like_FMN-bd"/>
</dbReference>
<dbReference type="PANTHER" id="PTHR11082:SF5">
    <property type="entry name" value="TRNA-DIHYDROURIDINE(16_17) SYNTHASE [NAD(P)(+)]-LIKE"/>
    <property type="match status" value="1"/>
</dbReference>
<evidence type="ECO:0000259" key="4">
    <source>
        <dbReference type="Pfam" id="PF01207"/>
    </source>
</evidence>
<dbReference type="AlphaFoldDB" id="A0A0M0J891"/>
<evidence type="ECO:0000256" key="3">
    <source>
        <dbReference type="SAM" id="MobiDB-lite"/>
    </source>
</evidence>
<dbReference type="Proteomes" id="UP000037460">
    <property type="component" value="Unassembled WGS sequence"/>
</dbReference>
<gene>
    <name evidence="5" type="ORF">Ctob_009226</name>
</gene>
<keyword evidence="2" id="KW-0520">NAD</keyword>
<evidence type="ECO:0000313" key="6">
    <source>
        <dbReference type="Proteomes" id="UP000037460"/>
    </source>
</evidence>
<comment type="caution">
    <text evidence="5">The sequence shown here is derived from an EMBL/GenBank/DDBJ whole genome shotgun (WGS) entry which is preliminary data.</text>
</comment>
<protein>
    <recommendedName>
        <fullName evidence="4">DUS-like FMN-binding domain-containing protein</fullName>
    </recommendedName>
</protein>
<dbReference type="EMBL" id="JWZX01003248">
    <property type="protein sequence ID" value="KOO22816.1"/>
    <property type="molecule type" value="Genomic_DNA"/>
</dbReference>
<evidence type="ECO:0000313" key="5">
    <source>
        <dbReference type="EMBL" id="KOO22816.1"/>
    </source>
</evidence>
<feature type="domain" description="DUS-like FMN-binding" evidence="4">
    <location>
        <begin position="1"/>
        <end position="198"/>
    </location>
</feature>
<feature type="compositionally biased region" description="Low complexity" evidence="3">
    <location>
        <begin position="234"/>
        <end position="244"/>
    </location>
</feature>
<accession>A0A0M0J891</accession>
<evidence type="ECO:0000256" key="1">
    <source>
        <dbReference type="ARBA" id="ARBA00022857"/>
    </source>
</evidence>
<proteinExistence type="predicted"/>
<dbReference type="GO" id="GO:0017150">
    <property type="term" value="F:tRNA dihydrouridine synthase activity"/>
    <property type="evidence" value="ECO:0007669"/>
    <property type="project" value="TreeGrafter"/>
</dbReference>
<name>A0A0M0J891_9EUKA</name>
<reference evidence="6" key="1">
    <citation type="journal article" date="2015" name="PLoS Genet.">
        <title>Genome Sequence and Transcriptome Analyses of Chrysochromulina tobin: Metabolic Tools for Enhanced Algal Fitness in the Prominent Order Prymnesiales (Haptophyceae).</title>
        <authorList>
            <person name="Hovde B.T."/>
            <person name="Deodato C.R."/>
            <person name="Hunsperger H.M."/>
            <person name="Ryken S.A."/>
            <person name="Yost W."/>
            <person name="Jha R.K."/>
            <person name="Patterson J."/>
            <person name="Monnat R.J. Jr."/>
            <person name="Barlow S.B."/>
            <person name="Starkenburg S.R."/>
            <person name="Cattolico R.A."/>
        </authorList>
    </citation>
    <scope>NUCLEOTIDE SEQUENCE</scope>
    <source>
        <strain evidence="6">CCMP291</strain>
    </source>
</reference>
<feature type="region of interest" description="Disordered" evidence="3">
    <location>
        <begin position="216"/>
        <end position="261"/>
    </location>
</feature>
<dbReference type="PANTHER" id="PTHR11082">
    <property type="entry name" value="TRNA-DIHYDROURIDINE SYNTHASE"/>
    <property type="match status" value="1"/>
</dbReference>
<keyword evidence="1" id="KW-0521">NADP</keyword>
<dbReference type="OrthoDB" id="272303at2759"/>
<sequence length="332" mass="35194">MIRTLAQTLTIPVFAKIRLLSTTEKTIELVTQLRDAGASLVAIHARHRVNLVGRTGQGARDGPALLDEVAKVRAAVPGVRLISNGNVRTWEDVVANMELTGADGIMSAEGILDDPAIFFPGRSSNLTTTGGAIAAVAAGSASGNVAAASLSEGGLSEEERRVRKLTKKLREVERLEAAALLREGGSASLTKEEALKVAQKAETVAELAKAEKALKKLRKKRKLSDGTESAGSTAAAPSVASAPPVAEPAEPPRTLSLAPQPLAQKPSPLQLAREYIELTKTHPVPLKTLVFHVRRMAKEPLTHFQLFSDVLEAKDAATVHAAVQQALDYERA</sequence>
<keyword evidence="6" id="KW-1185">Reference proteome</keyword>
<dbReference type="Gene3D" id="3.20.20.70">
    <property type="entry name" value="Aldolase class I"/>
    <property type="match status" value="1"/>
</dbReference>
<dbReference type="Pfam" id="PF01207">
    <property type="entry name" value="Dus"/>
    <property type="match status" value="1"/>
</dbReference>